<name>A0ABS5C074_9BACT</name>
<dbReference type="InterPro" id="IPR014315">
    <property type="entry name" value="ABC_heterocyst_DevB"/>
</dbReference>
<organism evidence="4 5">
    <name type="scientific">Gemmata palustris</name>
    <dbReference type="NCBI Taxonomy" id="2822762"/>
    <lineage>
        <taxon>Bacteria</taxon>
        <taxon>Pseudomonadati</taxon>
        <taxon>Planctomycetota</taxon>
        <taxon>Planctomycetia</taxon>
        <taxon>Gemmatales</taxon>
        <taxon>Gemmataceae</taxon>
        <taxon>Gemmata</taxon>
    </lineage>
</organism>
<dbReference type="NCBIfam" id="TIGR02971">
    <property type="entry name" value="heterocyst_DevB"/>
    <property type="match status" value="1"/>
</dbReference>
<dbReference type="InterPro" id="IPR050465">
    <property type="entry name" value="UPF0194_transport"/>
</dbReference>
<keyword evidence="3" id="KW-1133">Transmembrane helix</keyword>
<keyword evidence="3" id="KW-0812">Transmembrane</keyword>
<accession>A0ABS5C074</accession>
<evidence type="ECO:0000256" key="3">
    <source>
        <dbReference type="SAM" id="Phobius"/>
    </source>
</evidence>
<dbReference type="RefSeq" id="WP_210659976.1">
    <property type="nucleotide sequence ID" value="NZ_JAGKQQ010000001.1"/>
</dbReference>
<keyword evidence="5" id="KW-1185">Reference proteome</keyword>
<protein>
    <submittedName>
        <fullName evidence="4">ABC exporter membrane fusion protein</fullName>
    </submittedName>
</protein>
<proteinExistence type="predicted"/>
<dbReference type="Proteomes" id="UP000676565">
    <property type="component" value="Unassembled WGS sequence"/>
</dbReference>
<reference evidence="4 5" key="1">
    <citation type="submission" date="2021-04" db="EMBL/GenBank/DDBJ databases">
        <authorList>
            <person name="Ivanova A."/>
        </authorList>
    </citation>
    <scope>NUCLEOTIDE SEQUENCE [LARGE SCALE GENOMIC DNA]</scope>
    <source>
        <strain evidence="4 5">G18</strain>
    </source>
</reference>
<gene>
    <name evidence="4" type="ORF">J8F10_29210</name>
</gene>
<comment type="caution">
    <text evidence="4">The sequence shown here is derived from an EMBL/GenBank/DDBJ whole genome shotgun (WGS) entry which is preliminary data.</text>
</comment>
<comment type="subcellular location">
    <subcellularLocation>
        <location evidence="1">Cell envelope</location>
    </subcellularLocation>
</comment>
<keyword evidence="3" id="KW-0472">Membrane</keyword>
<dbReference type="PANTHER" id="PTHR32347">
    <property type="entry name" value="EFFLUX SYSTEM COMPONENT YKNX-RELATED"/>
    <property type="match status" value="1"/>
</dbReference>
<keyword evidence="2" id="KW-0175">Coiled coil</keyword>
<dbReference type="EMBL" id="JAGKQQ010000001">
    <property type="protein sequence ID" value="MBP3959344.1"/>
    <property type="molecule type" value="Genomic_DNA"/>
</dbReference>
<evidence type="ECO:0000313" key="4">
    <source>
        <dbReference type="EMBL" id="MBP3959344.1"/>
    </source>
</evidence>
<sequence length="400" mass="41755">MPHANSHRSGRASTTALAVAAALMVGGIAGYFLAGRANKSGGASDGGTNGEAASRDRVTALGRLQPEGGVVPVYGPPGDRIARMYSIPTGAPLVAGAPIAELASRKDRLLEVQVARTQLTEATAARDASKRAGEKKIQAAEAELNQAKANKVSDLAALDAKLKAVALQAKTAAKQAERLRGLKGKVTTVADEDIEKVELLQAQADAELAATQATRDKTRITYEETEKAAEAKIGAAKAELEEALARAPIKSSEEKVALAEQMAEMTTIKAPISGIVLKVTGRTGQPTGVDPILQLADLGKMTAVAEVYESDVERLTGWVRSGPVTAEVTNPALPKPLKGVVRSEADITRMIARNQVFAMGPREDADRRVVEVVVHLDDASAADAGRLVGLQVTVAFVPGK</sequence>
<dbReference type="PANTHER" id="PTHR32347:SF27">
    <property type="entry name" value="RND EFFLUX PUMP MEMBRANE FUSION PROTEIN BARREL-SANDWICH DOMAIN-CONTAINING PROTEIN"/>
    <property type="match status" value="1"/>
</dbReference>
<evidence type="ECO:0000256" key="1">
    <source>
        <dbReference type="ARBA" id="ARBA00004196"/>
    </source>
</evidence>
<feature type="transmembrane region" description="Helical" evidence="3">
    <location>
        <begin position="12"/>
        <end position="34"/>
    </location>
</feature>
<evidence type="ECO:0000313" key="5">
    <source>
        <dbReference type="Proteomes" id="UP000676565"/>
    </source>
</evidence>
<evidence type="ECO:0000256" key="2">
    <source>
        <dbReference type="ARBA" id="ARBA00023054"/>
    </source>
</evidence>